<comment type="subcellular location">
    <subcellularLocation>
        <location evidence="1">Cell envelope</location>
    </subcellularLocation>
</comment>
<sequence>MKSFYLLFFVLVICVFSCKEITKDNSGFIINGEIEDGIDNSLILLRIDGKVIDSTRLRDDQFQFRGDVKEPKKVLIIVDGTRLYKFFWLENSSINFKASKSDFANASIKGSSLQKQQDDLAEKLKVTRKTFDNANQILLQKEAQNKLDETSSEVIRLRENMEIADKAMDSINKVFISNHPKSVISLTTLNVYKQKYGKDVTKNLYNNLDKSLKQSTKGDEIRRFIELPTSPKVGDVFIDFKIKDLDGSIKNVSKDPYNYTLIEFWASWCAPCIKSMPELRTIYDKYRKKGFEVRAISHDDNKNSWLHAITKFDMSWPNYSDLNGGKDEGSFIYEVNIIPDNILVDKNGIIIARHISMQDLEDFLLQKL</sequence>
<evidence type="ECO:0000313" key="8">
    <source>
        <dbReference type="Proteomes" id="UP001595812"/>
    </source>
</evidence>
<protein>
    <submittedName>
        <fullName evidence="7">Thioredoxin-like domain-containing protein</fullName>
    </submittedName>
</protein>
<dbReference type="Pfam" id="PF00578">
    <property type="entry name" value="AhpC-TSA"/>
    <property type="match status" value="1"/>
</dbReference>
<reference evidence="8" key="1">
    <citation type="journal article" date="2019" name="Int. J. Syst. Evol. Microbiol.">
        <title>The Global Catalogue of Microorganisms (GCM) 10K type strain sequencing project: providing services to taxonomists for standard genome sequencing and annotation.</title>
        <authorList>
            <consortium name="The Broad Institute Genomics Platform"/>
            <consortium name="The Broad Institute Genome Sequencing Center for Infectious Disease"/>
            <person name="Wu L."/>
            <person name="Ma J."/>
        </authorList>
    </citation>
    <scope>NUCLEOTIDE SEQUENCE [LARGE SCALE GENOMIC DNA]</scope>
    <source>
        <strain evidence="8">CECT 8979</strain>
    </source>
</reference>
<keyword evidence="3" id="KW-1015">Disulfide bond</keyword>
<dbReference type="InterPro" id="IPR000866">
    <property type="entry name" value="AhpC/TSA"/>
</dbReference>
<proteinExistence type="predicted"/>
<dbReference type="Pfam" id="PF14289">
    <property type="entry name" value="DUF4369"/>
    <property type="match status" value="1"/>
</dbReference>
<dbReference type="PANTHER" id="PTHR42852:SF6">
    <property type="entry name" value="THIOL:DISULFIDE INTERCHANGE PROTEIN DSBE"/>
    <property type="match status" value="1"/>
</dbReference>
<evidence type="ECO:0000256" key="2">
    <source>
        <dbReference type="ARBA" id="ARBA00022748"/>
    </source>
</evidence>
<feature type="coiled-coil region" evidence="5">
    <location>
        <begin position="140"/>
        <end position="167"/>
    </location>
</feature>
<dbReference type="InterPro" id="IPR013766">
    <property type="entry name" value="Thioredoxin_domain"/>
</dbReference>
<dbReference type="InterPro" id="IPR050553">
    <property type="entry name" value="Thioredoxin_ResA/DsbE_sf"/>
</dbReference>
<keyword evidence="5" id="KW-0175">Coiled coil</keyword>
<evidence type="ECO:0000259" key="6">
    <source>
        <dbReference type="PROSITE" id="PS51352"/>
    </source>
</evidence>
<keyword evidence="4" id="KW-0676">Redox-active center</keyword>
<dbReference type="Gene3D" id="3.40.30.10">
    <property type="entry name" value="Glutaredoxin"/>
    <property type="match status" value="1"/>
</dbReference>
<dbReference type="PROSITE" id="PS51352">
    <property type="entry name" value="THIOREDOXIN_2"/>
    <property type="match status" value="1"/>
</dbReference>
<evidence type="ECO:0000256" key="5">
    <source>
        <dbReference type="SAM" id="Coils"/>
    </source>
</evidence>
<organism evidence="7 8">
    <name type="scientific">Winogradskyella maritima</name>
    <dbReference type="NCBI Taxonomy" id="1517766"/>
    <lineage>
        <taxon>Bacteria</taxon>
        <taxon>Pseudomonadati</taxon>
        <taxon>Bacteroidota</taxon>
        <taxon>Flavobacteriia</taxon>
        <taxon>Flavobacteriales</taxon>
        <taxon>Flavobacteriaceae</taxon>
        <taxon>Winogradskyella</taxon>
    </lineage>
</organism>
<dbReference type="PANTHER" id="PTHR42852">
    <property type="entry name" value="THIOL:DISULFIDE INTERCHANGE PROTEIN DSBE"/>
    <property type="match status" value="1"/>
</dbReference>
<dbReference type="InterPro" id="IPR025380">
    <property type="entry name" value="DUF4369"/>
</dbReference>
<dbReference type="SUPFAM" id="SSF52833">
    <property type="entry name" value="Thioredoxin-like"/>
    <property type="match status" value="1"/>
</dbReference>
<keyword evidence="8" id="KW-1185">Reference proteome</keyword>
<name>A0ABV8ALF2_9FLAO</name>
<evidence type="ECO:0000256" key="4">
    <source>
        <dbReference type="ARBA" id="ARBA00023284"/>
    </source>
</evidence>
<evidence type="ECO:0000256" key="3">
    <source>
        <dbReference type="ARBA" id="ARBA00023157"/>
    </source>
</evidence>
<comment type="caution">
    <text evidence="7">The sequence shown here is derived from an EMBL/GenBank/DDBJ whole genome shotgun (WGS) entry which is preliminary data.</text>
</comment>
<gene>
    <name evidence="7" type="ORF">ACFOSX_10760</name>
</gene>
<evidence type="ECO:0000256" key="1">
    <source>
        <dbReference type="ARBA" id="ARBA00004196"/>
    </source>
</evidence>
<feature type="domain" description="Thioredoxin" evidence="6">
    <location>
        <begin position="231"/>
        <end position="368"/>
    </location>
</feature>
<keyword evidence="2" id="KW-0201">Cytochrome c-type biogenesis</keyword>
<evidence type="ECO:0000313" key="7">
    <source>
        <dbReference type="EMBL" id="MFC3877711.1"/>
    </source>
</evidence>
<dbReference type="Proteomes" id="UP001595812">
    <property type="component" value="Unassembled WGS sequence"/>
</dbReference>
<accession>A0ABV8ALF2</accession>
<dbReference type="CDD" id="cd02966">
    <property type="entry name" value="TlpA_like_family"/>
    <property type="match status" value="1"/>
</dbReference>
<dbReference type="RefSeq" id="WP_386100649.1">
    <property type="nucleotide sequence ID" value="NZ_JBHSAT010000007.1"/>
</dbReference>
<dbReference type="InterPro" id="IPR036249">
    <property type="entry name" value="Thioredoxin-like_sf"/>
</dbReference>
<dbReference type="EMBL" id="JBHSAT010000007">
    <property type="protein sequence ID" value="MFC3877711.1"/>
    <property type="molecule type" value="Genomic_DNA"/>
</dbReference>